<name>A0AAD2HQC5_9AGAR</name>
<feature type="region of interest" description="Disordered" evidence="2">
    <location>
        <begin position="432"/>
        <end position="458"/>
    </location>
</feature>
<keyword evidence="4" id="KW-1185">Reference proteome</keyword>
<dbReference type="Proteomes" id="UP001295794">
    <property type="component" value="Unassembled WGS sequence"/>
</dbReference>
<feature type="compositionally biased region" description="Polar residues" evidence="2">
    <location>
        <begin position="332"/>
        <end position="341"/>
    </location>
</feature>
<sequence>MSVFTRLSFVSETKPPRSFNLLTQPREFGAPRSAYPRTHRRHNSEPFASFAPASKTRLLGDLPLLLERTIPIVEEDEDCARYRTPQRFKPSLLASPISLDVPAATSNQQQKQPQQQYQIRRPRPDRDSSTSSSAPPPPCSPEIVLGEPKEHIGHPKTRLTQPVLKLAAIKERLAHLESTNERLQQRAASAATDTALLSASMTYFSSEYYAGLLAMRELRAVICGLEREVGCLKRFVGLMVEVGRHEPVLERAYSEVREGREFESVLVDAVRSAAARRGSGWAQILTAAAARDSEYGPLDDTRKEHDARPTQVDDLLKSLKNGNIPPGRHRSAAQTKSPACLSSSPTKKSPAPKTGVNSSPTRRPLRALDPNRTKNSSSSDPKAGDQTLSSLQRILQMSDDSSSQAGRDSAPPQIFVYPPTVCAVKKPSFKPLVSPVKSRTRPAAAVSPVRGGKKGEWR</sequence>
<protein>
    <submittedName>
        <fullName evidence="3">Uncharacterized protein</fullName>
    </submittedName>
</protein>
<accession>A0AAD2HQC5</accession>
<proteinExistence type="predicted"/>
<comment type="caution">
    <text evidence="3">The sequence shown here is derived from an EMBL/GenBank/DDBJ whole genome shotgun (WGS) entry which is preliminary data.</text>
</comment>
<feature type="compositionally biased region" description="Low complexity" evidence="2">
    <location>
        <begin position="342"/>
        <end position="354"/>
    </location>
</feature>
<feature type="region of interest" description="Disordered" evidence="2">
    <location>
        <begin position="317"/>
        <end position="386"/>
    </location>
</feature>
<feature type="region of interest" description="Disordered" evidence="2">
    <location>
        <begin position="103"/>
        <end position="147"/>
    </location>
</feature>
<reference evidence="3" key="1">
    <citation type="submission" date="2023-11" db="EMBL/GenBank/DDBJ databases">
        <authorList>
            <person name="De Vega J J."/>
            <person name="De Vega J J."/>
        </authorList>
    </citation>
    <scope>NUCLEOTIDE SEQUENCE</scope>
</reference>
<evidence type="ECO:0000256" key="2">
    <source>
        <dbReference type="SAM" id="MobiDB-lite"/>
    </source>
</evidence>
<organism evidence="3 4">
    <name type="scientific">Mycena citricolor</name>
    <dbReference type="NCBI Taxonomy" id="2018698"/>
    <lineage>
        <taxon>Eukaryota</taxon>
        <taxon>Fungi</taxon>
        <taxon>Dikarya</taxon>
        <taxon>Basidiomycota</taxon>
        <taxon>Agaricomycotina</taxon>
        <taxon>Agaricomycetes</taxon>
        <taxon>Agaricomycetidae</taxon>
        <taxon>Agaricales</taxon>
        <taxon>Marasmiineae</taxon>
        <taxon>Mycenaceae</taxon>
        <taxon>Mycena</taxon>
    </lineage>
</organism>
<gene>
    <name evidence="3" type="ORF">MYCIT1_LOCUS30708</name>
</gene>
<evidence type="ECO:0000256" key="1">
    <source>
        <dbReference type="SAM" id="Coils"/>
    </source>
</evidence>
<dbReference type="EMBL" id="CAVNYO010000440">
    <property type="protein sequence ID" value="CAK5280221.1"/>
    <property type="molecule type" value="Genomic_DNA"/>
</dbReference>
<evidence type="ECO:0000313" key="3">
    <source>
        <dbReference type="EMBL" id="CAK5280221.1"/>
    </source>
</evidence>
<feature type="compositionally biased region" description="Low complexity" evidence="2">
    <location>
        <begin position="108"/>
        <end position="119"/>
    </location>
</feature>
<feature type="coiled-coil region" evidence="1">
    <location>
        <begin position="166"/>
        <end position="193"/>
    </location>
</feature>
<evidence type="ECO:0000313" key="4">
    <source>
        <dbReference type="Proteomes" id="UP001295794"/>
    </source>
</evidence>
<dbReference type="AlphaFoldDB" id="A0AAD2HQC5"/>
<keyword evidence="1" id="KW-0175">Coiled coil</keyword>
<feature type="compositionally biased region" description="Polar residues" evidence="2">
    <location>
        <begin position="373"/>
        <end position="386"/>
    </location>
</feature>